<comment type="caution">
    <text evidence="13">The sequence shown here is derived from an EMBL/GenBank/DDBJ whole genome shotgun (WGS) entry which is preliminary data.</text>
</comment>
<dbReference type="PANTHER" id="PTHR24067">
    <property type="entry name" value="UBIQUITIN-CONJUGATING ENZYME E2"/>
    <property type="match status" value="1"/>
</dbReference>
<dbReference type="AlphaFoldDB" id="A0AAD9J3B2"/>
<comment type="similarity">
    <text evidence="11">Belongs to the ubiquitin-conjugating enzyme family.</text>
</comment>
<gene>
    <name evidence="13" type="ORF">LSH36_650g01029</name>
</gene>
<keyword evidence="4 11" id="KW-0833">Ubl conjugation pathway</keyword>
<reference evidence="13" key="1">
    <citation type="journal article" date="2023" name="Mol. Biol. Evol.">
        <title>Third-Generation Sequencing Reveals the Adaptive Role of the Epigenome in Three Deep-Sea Polychaetes.</title>
        <authorList>
            <person name="Perez M."/>
            <person name="Aroh O."/>
            <person name="Sun Y."/>
            <person name="Lan Y."/>
            <person name="Juniper S.K."/>
            <person name="Young C.R."/>
            <person name="Angers B."/>
            <person name="Qian P.Y."/>
        </authorList>
    </citation>
    <scope>NUCLEOTIDE SEQUENCE</scope>
    <source>
        <strain evidence="13">P08H-3</strain>
    </source>
</reference>
<evidence type="ECO:0000256" key="7">
    <source>
        <dbReference type="ARBA" id="ARBA00076317"/>
    </source>
</evidence>
<evidence type="ECO:0000313" key="13">
    <source>
        <dbReference type="EMBL" id="KAK2145876.1"/>
    </source>
</evidence>
<organism evidence="13 14">
    <name type="scientific">Paralvinella palmiformis</name>
    <dbReference type="NCBI Taxonomy" id="53620"/>
    <lineage>
        <taxon>Eukaryota</taxon>
        <taxon>Metazoa</taxon>
        <taxon>Spiralia</taxon>
        <taxon>Lophotrochozoa</taxon>
        <taxon>Annelida</taxon>
        <taxon>Polychaeta</taxon>
        <taxon>Sedentaria</taxon>
        <taxon>Canalipalpata</taxon>
        <taxon>Terebellida</taxon>
        <taxon>Terebelliformia</taxon>
        <taxon>Alvinellidae</taxon>
        <taxon>Paralvinella</taxon>
    </lineage>
</organism>
<dbReference type="InterPro" id="IPR000608">
    <property type="entry name" value="UBC"/>
</dbReference>
<evidence type="ECO:0000256" key="6">
    <source>
        <dbReference type="ARBA" id="ARBA00072440"/>
    </source>
</evidence>
<dbReference type="SMART" id="SM00212">
    <property type="entry name" value="UBCc"/>
    <property type="match status" value="1"/>
</dbReference>
<keyword evidence="14" id="KW-1185">Reference proteome</keyword>
<proteinExistence type="inferred from homology"/>
<dbReference type="InterPro" id="IPR016135">
    <property type="entry name" value="UBQ-conjugating_enzyme/RWD"/>
</dbReference>
<evidence type="ECO:0000256" key="11">
    <source>
        <dbReference type="RuleBase" id="RU362109"/>
    </source>
</evidence>
<dbReference type="EC" id="2.3.2.23" evidence="1"/>
<evidence type="ECO:0000256" key="9">
    <source>
        <dbReference type="ARBA" id="ARBA00082133"/>
    </source>
</evidence>
<accession>A0AAD9J3B2</accession>
<dbReference type="Pfam" id="PF00179">
    <property type="entry name" value="UQ_con"/>
    <property type="match status" value="1"/>
</dbReference>
<evidence type="ECO:0000256" key="2">
    <source>
        <dbReference type="ARBA" id="ARBA00022679"/>
    </source>
</evidence>
<dbReference type="PROSITE" id="PS50127">
    <property type="entry name" value="UBC_2"/>
    <property type="match status" value="1"/>
</dbReference>
<keyword evidence="5 11" id="KW-0067">ATP-binding</keyword>
<evidence type="ECO:0000256" key="1">
    <source>
        <dbReference type="ARBA" id="ARBA00012486"/>
    </source>
</evidence>
<dbReference type="Proteomes" id="UP001208570">
    <property type="component" value="Unassembled WGS sequence"/>
</dbReference>
<dbReference type="GO" id="GO:0061631">
    <property type="term" value="F:ubiquitin conjugating enzyme activity"/>
    <property type="evidence" value="ECO:0007669"/>
    <property type="project" value="UniProtKB-EC"/>
</dbReference>
<dbReference type="GO" id="GO:0005524">
    <property type="term" value="F:ATP binding"/>
    <property type="evidence" value="ECO:0007669"/>
    <property type="project" value="UniProtKB-UniRule"/>
</dbReference>
<dbReference type="FunFam" id="3.10.110.10:FF:000041">
    <property type="entry name" value="Ubiquitin-conjugating enzyme E2 T"/>
    <property type="match status" value="1"/>
</dbReference>
<feature type="domain" description="UBC core" evidence="12">
    <location>
        <begin position="2"/>
        <end position="152"/>
    </location>
</feature>
<evidence type="ECO:0000256" key="10">
    <source>
        <dbReference type="PROSITE-ProRule" id="PRU10133"/>
    </source>
</evidence>
<keyword evidence="2" id="KW-0808">Transferase</keyword>
<protein>
    <recommendedName>
        <fullName evidence="6">Ubiquitin-conjugating enzyme E2 T</fullName>
        <ecNumber evidence="1">2.3.2.23</ecNumber>
    </recommendedName>
    <alternativeName>
        <fullName evidence="7">E2 ubiquitin-conjugating enzyme T</fullName>
    </alternativeName>
    <alternativeName>
        <fullName evidence="9">Ubiquitin carrier protein T</fullName>
    </alternativeName>
    <alternativeName>
        <fullName evidence="8">Ubiquitin-protein ligase T</fullName>
    </alternativeName>
</protein>
<sequence>MQRAARMKREMAMFETSPPHGISCWMKDENLEELEAQIIGDGDTPYAGGVFKLAITVPERYPFEPPKVRFITPIYHPNIDSAGRICLDSLKMPPKGAWKPALNLSTLLTTVQLLMAEPNPDDPLMADIAEEYKKNKPAYEKKAREWTKLYAMEKDKETPKDVITSGSSLTSENILSKETLLPYKRSLKDGKLPLNDAMNKRPKT</sequence>
<evidence type="ECO:0000256" key="8">
    <source>
        <dbReference type="ARBA" id="ARBA00077509"/>
    </source>
</evidence>
<dbReference type="PROSITE" id="PS00183">
    <property type="entry name" value="UBC_1"/>
    <property type="match status" value="1"/>
</dbReference>
<keyword evidence="3 11" id="KW-0547">Nucleotide-binding</keyword>
<name>A0AAD9J3B2_9ANNE</name>
<feature type="active site" description="Glycyl thioester intermediate" evidence="10">
    <location>
        <position position="86"/>
    </location>
</feature>
<evidence type="ECO:0000256" key="5">
    <source>
        <dbReference type="ARBA" id="ARBA00022840"/>
    </source>
</evidence>
<evidence type="ECO:0000313" key="14">
    <source>
        <dbReference type="Proteomes" id="UP001208570"/>
    </source>
</evidence>
<dbReference type="CDD" id="cd23805">
    <property type="entry name" value="UBCc_UBE2T"/>
    <property type="match status" value="1"/>
</dbReference>
<evidence type="ECO:0000256" key="4">
    <source>
        <dbReference type="ARBA" id="ARBA00022786"/>
    </source>
</evidence>
<evidence type="ECO:0000259" key="12">
    <source>
        <dbReference type="PROSITE" id="PS50127"/>
    </source>
</evidence>
<dbReference type="InterPro" id="IPR050113">
    <property type="entry name" value="Ub_conjugating_enzyme"/>
</dbReference>
<dbReference type="InterPro" id="IPR023313">
    <property type="entry name" value="UBQ-conjugating_AS"/>
</dbReference>
<evidence type="ECO:0000256" key="3">
    <source>
        <dbReference type="ARBA" id="ARBA00022741"/>
    </source>
</evidence>
<dbReference type="EMBL" id="JAODUP010000650">
    <property type="protein sequence ID" value="KAK2145876.1"/>
    <property type="molecule type" value="Genomic_DNA"/>
</dbReference>
<dbReference type="SUPFAM" id="SSF54495">
    <property type="entry name" value="UBC-like"/>
    <property type="match status" value="1"/>
</dbReference>
<dbReference type="Gene3D" id="3.10.110.10">
    <property type="entry name" value="Ubiquitin Conjugating Enzyme"/>
    <property type="match status" value="1"/>
</dbReference>